<dbReference type="GO" id="GO:0006508">
    <property type="term" value="P:proteolysis"/>
    <property type="evidence" value="ECO:0007669"/>
    <property type="project" value="InterPro"/>
</dbReference>
<dbReference type="InParanoid" id="A0A7R8UPB2"/>
<reference evidence="2 3" key="1">
    <citation type="submission" date="2020-11" db="EMBL/GenBank/DDBJ databases">
        <authorList>
            <person name="Wallbank WR R."/>
            <person name="Pardo Diaz C."/>
            <person name="Kozak K."/>
            <person name="Martin S."/>
            <person name="Jiggins C."/>
            <person name="Moest M."/>
            <person name="Warren A I."/>
            <person name="Generalovic N T."/>
            <person name="Byers J.R.P. K."/>
            <person name="Montejo-Kovacevich G."/>
            <person name="Yen C E."/>
        </authorList>
    </citation>
    <scope>NUCLEOTIDE SEQUENCE [LARGE SCALE GENOMIC DNA]</scope>
</reference>
<dbReference type="EMBL" id="LR899011">
    <property type="protein sequence ID" value="CAD7084524.1"/>
    <property type="molecule type" value="Genomic_DNA"/>
</dbReference>
<evidence type="ECO:0000313" key="3">
    <source>
        <dbReference type="Proteomes" id="UP000594454"/>
    </source>
</evidence>
<dbReference type="InterPro" id="IPR001254">
    <property type="entry name" value="Trypsin_dom"/>
</dbReference>
<evidence type="ECO:0000259" key="1">
    <source>
        <dbReference type="Pfam" id="PF00089"/>
    </source>
</evidence>
<feature type="domain" description="Peptidase S1" evidence="1">
    <location>
        <begin position="4"/>
        <end position="87"/>
    </location>
</feature>
<dbReference type="OrthoDB" id="10059102at2759"/>
<accession>A0A7R8UPB2</accession>
<dbReference type="Proteomes" id="UP000594454">
    <property type="component" value="Chromosome 3"/>
</dbReference>
<sequence>MKLSESLLWTNVEIVEPRICISAGMSFFNNATNLCVVIRDGEICIEDLGGPLTCNDTLYGFMSFGLSCTNTSLPMNFINVFSFKSWIESAIQWDGKSDFGITKVYLARSGDCFPSKILLCVAVLVTSWYSFNFENILGENCGA</sequence>
<keyword evidence="3" id="KW-1185">Reference proteome</keyword>
<dbReference type="Pfam" id="PF00089">
    <property type="entry name" value="Trypsin"/>
    <property type="match status" value="1"/>
</dbReference>
<gene>
    <name evidence="2" type="ORF">HERILL_LOCUS7412</name>
</gene>
<dbReference type="InterPro" id="IPR043504">
    <property type="entry name" value="Peptidase_S1_PA_chymotrypsin"/>
</dbReference>
<name>A0A7R8UPB2_HERIL</name>
<dbReference type="InterPro" id="IPR009003">
    <property type="entry name" value="Peptidase_S1_PA"/>
</dbReference>
<dbReference type="GO" id="GO:0004252">
    <property type="term" value="F:serine-type endopeptidase activity"/>
    <property type="evidence" value="ECO:0007669"/>
    <property type="project" value="InterPro"/>
</dbReference>
<dbReference type="AlphaFoldDB" id="A0A7R8UPB2"/>
<evidence type="ECO:0000313" key="2">
    <source>
        <dbReference type="EMBL" id="CAD7084524.1"/>
    </source>
</evidence>
<organism evidence="2 3">
    <name type="scientific">Hermetia illucens</name>
    <name type="common">Black soldier fly</name>
    <dbReference type="NCBI Taxonomy" id="343691"/>
    <lineage>
        <taxon>Eukaryota</taxon>
        <taxon>Metazoa</taxon>
        <taxon>Ecdysozoa</taxon>
        <taxon>Arthropoda</taxon>
        <taxon>Hexapoda</taxon>
        <taxon>Insecta</taxon>
        <taxon>Pterygota</taxon>
        <taxon>Neoptera</taxon>
        <taxon>Endopterygota</taxon>
        <taxon>Diptera</taxon>
        <taxon>Brachycera</taxon>
        <taxon>Stratiomyomorpha</taxon>
        <taxon>Stratiomyidae</taxon>
        <taxon>Hermetiinae</taxon>
        <taxon>Hermetia</taxon>
    </lineage>
</organism>
<dbReference type="Gene3D" id="2.40.10.10">
    <property type="entry name" value="Trypsin-like serine proteases"/>
    <property type="match status" value="1"/>
</dbReference>
<dbReference type="SUPFAM" id="SSF50494">
    <property type="entry name" value="Trypsin-like serine proteases"/>
    <property type="match status" value="1"/>
</dbReference>
<protein>
    <recommendedName>
        <fullName evidence="1">Peptidase S1 domain-containing protein</fullName>
    </recommendedName>
</protein>
<proteinExistence type="predicted"/>